<dbReference type="EMBL" id="MW281503">
    <property type="protein sequence ID" value="QPY77357.1"/>
    <property type="molecule type" value="Genomic_DNA"/>
</dbReference>
<organism evidence="1 2">
    <name type="scientific">Bacillus phage Anthos</name>
    <dbReference type="NCBI Taxonomy" id="2796502"/>
    <lineage>
        <taxon>Viruses</taxon>
        <taxon>Duplodnaviria</taxon>
        <taxon>Heunggongvirae</taxon>
        <taxon>Uroviricota</taxon>
        <taxon>Caudoviricetes</taxon>
        <taxon>Herelleviridae</taxon>
        <taxon>Bastillevirinae</taxon>
        <taxon>Bequatrovirus</taxon>
        <taxon>Bequatrovirus troll</taxon>
    </lineage>
</organism>
<dbReference type="Proteomes" id="UP000595318">
    <property type="component" value="Segment"/>
</dbReference>
<proteinExistence type="predicted"/>
<evidence type="ECO:0000313" key="2">
    <source>
        <dbReference type="Proteomes" id="UP000595318"/>
    </source>
</evidence>
<name>A0A7U3TT32_9CAUD</name>
<sequence length="81" mass="9599">MNKLLLEVEFLEDIYKYDEVNIIVGKRYPVEIVNEYEFEFDSEKVAWDDGLYSVPLTVPYDYDPEVCRIICKGVKRIGKNE</sequence>
<reference evidence="1 2" key="1">
    <citation type="submission" date="2020-11" db="EMBL/GenBank/DDBJ databases">
        <authorList>
            <person name="Agnes T.J."/>
            <person name="Ahmed A."/>
            <person name="Ahmed S."/>
            <person name="Barragan J.M."/>
            <person name="Baumgarten L.N."/>
            <person name="Christian S."/>
            <person name="Coyne C."/>
            <person name="Dadzie B."/>
            <person name="Deng B.C."/>
            <person name="Dickerson K."/>
            <person name="Dozier E."/>
            <person name="Farooq M."/>
            <person name="Hennigan A.J."/>
            <person name="Kang D."/>
            <person name="Khan A."/>
            <person name="Khan Z.K."/>
            <person name="Kjerulf A.B."/>
            <person name="Kolosey V."/>
            <person name="Lee V.H."/>
            <person name="Llontop-Maldonado V."/>
            <person name="Lu N."/>
            <person name="Majekodunmi A."/>
            <person name="Malik H.W."/>
            <person name="Marcellino S.C."/>
            <person name="Michelin M.A."/>
            <person name="Mitchell K."/>
            <person name="Ogunsan O."/>
            <person name="Patel B.R."/>
            <person name="Smith A."/>
            <person name="Sweeney P."/>
            <person name="Vaishnav N."/>
            <person name="Wallace S.A."/>
            <person name="Warfield J.C."/>
            <person name="Worrent L.D."/>
            <person name="Zehra A."/>
            <person name="Avazpour P."/>
            <person name="Kim F.M."/>
            <person name="Mason K."/>
            <person name="Nguyen D.A."/>
            <person name="Pettit S.M."/>
            <person name="Zhou O.J."/>
            <person name="Brissett D.L."/>
            <person name="Gualtieri C."/>
            <person name="Hufford T.M."/>
            <person name="Ko J.M."/>
            <person name="Novak J.K."/>
            <person name="Smith Z.M."/>
            <person name="Erill I."/>
            <person name="Caruso S.M."/>
        </authorList>
    </citation>
    <scope>NUCLEOTIDE SEQUENCE [LARGE SCALE GENOMIC DNA]</scope>
</reference>
<evidence type="ECO:0000313" key="1">
    <source>
        <dbReference type="EMBL" id="QPY77357.1"/>
    </source>
</evidence>
<gene>
    <name evidence="1" type="ORF">ANTHOS_120</name>
</gene>
<accession>A0A7U3TT32</accession>
<protein>
    <submittedName>
        <fullName evidence="1">Uncharacterized protein</fullName>
    </submittedName>
</protein>